<feature type="compositionally biased region" description="Low complexity" evidence="1">
    <location>
        <begin position="47"/>
        <end position="65"/>
    </location>
</feature>
<accession>A0A7S1KY39</accession>
<feature type="compositionally biased region" description="Basic and acidic residues" evidence="1">
    <location>
        <begin position="25"/>
        <end position="46"/>
    </location>
</feature>
<feature type="region of interest" description="Disordered" evidence="1">
    <location>
        <begin position="91"/>
        <end position="217"/>
    </location>
</feature>
<protein>
    <submittedName>
        <fullName evidence="2">Uncharacterized protein</fullName>
    </submittedName>
</protein>
<evidence type="ECO:0000313" key="2">
    <source>
        <dbReference type="EMBL" id="CAD9089186.1"/>
    </source>
</evidence>
<dbReference type="EMBL" id="HBGF01001216">
    <property type="protein sequence ID" value="CAD9089186.1"/>
    <property type="molecule type" value="Transcribed_RNA"/>
</dbReference>
<name>A0A7S1KY39_NEODS</name>
<feature type="region of interest" description="Disordered" evidence="1">
    <location>
        <begin position="21"/>
        <end position="66"/>
    </location>
</feature>
<feature type="compositionally biased region" description="Basic and acidic residues" evidence="1">
    <location>
        <begin position="146"/>
        <end position="198"/>
    </location>
</feature>
<evidence type="ECO:0000256" key="1">
    <source>
        <dbReference type="SAM" id="MobiDB-lite"/>
    </source>
</evidence>
<organism evidence="2">
    <name type="scientific">Neobodo designis</name>
    <name type="common">Flagellated protozoan</name>
    <name type="synonym">Bodo designis</name>
    <dbReference type="NCBI Taxonomy" id="312471"/>
    <lineage>
        <taxon>Eukaryota</taxon>
        <taxon>Discoba</taxon>
        <taxon>Euglenozoa</taxon>
        <taxon>Kinetoplastea</taxon>
        <taxon>Metakinetoplastina</taxon>
        <taxon>Neobodonida</taxon>
        <taxon>Neobodo</taxon>
    </lineage>
</organism>
<dbReference type="AlphaFoldDB" id="A0A7S1KY39"/>
<sequence>MLPQRNAATAAAAMDKLRGMKFMQRRQEQQRVEAHRAQLEQDRRGGDAAPAPEAAAEASRPAGPRIINASAIATPTAQYSKGRMAYGMLAVSAPAPAPPPPPAAADDDVEETDAVGQPDAPDAAVSSSGGARFTVQESVRAPPLPRRLERQVEGAERRKKEDRRRERDAEDDPRTRAPDVGDWRQKGPRAEQQDDFLPRRVAAGGRRDYDDDDEDDE</sequence>
<gene>
    <name evidence="2" type="ORF">NDES1114_LOCUS844</name>
</gene>
<reference evidence="2" key="1">
    <citation type="submission" date="2021-01" db="EMBL/GenBank/DDBJ databases">
        <authorList>
            <person name="Corre E."/>
            <person name="Pelletier E."/>
            <person name="Niang G."/>
            <person name="Scheremetjew M."/>
            <person name="Finn R."/>
            <person name="Kale V."/>
            <person name="Holt S."/>
            <person name="Cochrane G."/>
            <person name="Meng A."/>
            <person name="Brown T."/>
            <person name="Cohen L."/>
        </authorList>
    </citation>
    <scope>NUCLEOTIDE SEQUENCE</scope>
    <source>
        <strain evidence="2">CCAP 1951/1</strain>
    </source>
</reference>
<proteinExistence type="predicted"/>